<sequence>MGDFVKGNILKRKEKPFSFTDSHIPLLGESSTKIEYLEDGSELKYDAVSAEQLFQVLEMQSGSSTAVNVMEKLLPKQNPKSGRPEIINSLLLRPDSIKKISKTELVEQINSSNRRPKIVPYKIVKNKDSFGKHRSPSRQSTTRKQKKQQCEDDFDEIPDPGQLSYKSGELTSMIAQKNHMEEAIQSERDPEGGRKKCERDSIENNPPQKPNAATCRAQGSRRTLKKPRKYLRSKEYLNENTDPGQLPDKVSESTLRMKDDSKKEVNHKYEFFEIKVSPRRPLNVTYNVARSRDIFGKSKSPNRQIPRKQKKTLRVDYLNDIPDAGKLPYKTGKPTSRITPNNYMEGSRDLDGDSTKLEYYDCIEIRDSPLTPNGAKNIVPDCKDLVVKTESDDSIELNRYISVERVEKHQDDPNRTRTLYRWPANMRAPVSTDKLSQQVYAFVRHAMQEIADNSNPINAPRVAPVLPNIAKCLKKPIDKFPITISDERIAAAPKMAEIIPAPPKGRSIIFDLDEYVFPRQEDLNRMNLHHFGRPSGDENLSEELRKRTLLLINYAQELLNEFDRRQVENEKYWAQRSNEESNLVSYLDPAPSLKWYTLILRGAFCLVFGFAAALAYYVLSTYYSPKPPPTFWERILMIFRNIYNELLFR</sequence>
<keyword evidence="2" id="KW-0472">Membrane</keyword>
<feature type="compositionally biased region" description="Polar residues" evidence="1">
    <location>
        <begin position="333"/>
        <end position="344"/>
    </location>
</feature>
<evidence type="ECO:0000256" key="2">
    <source>
        <dbReference type="SAM" id="Phobius"/>
    </source>
</evidence>
<feature type="compositionally biased region" description="Basic residues" evidence="1">
    <location>
        <begin position="132"/>
        <end position="147"/>
    </location>
</feature>
<evidence type="ECO:0000313" key="3">
    <source>
        <dbReference type="EMBL" id="EDV31831.1"/>
    </source>
</evidence>
<feature type="compositionally biased region" description="Basic and acidic residues" evidence="1">
    <location>
        <begin position="181"/>
        <end position="202"/>
    </location>
</feature>
<protein>
    <submittedName>
        <fullName evidence="3">Uncharacterized protein</fullName>
    </submittedName>
</protein>
<keyword evidence="4" id="KW-1185">Reference proteome</keyword>
<evidence type="ECO:0000313" key="4">
    <source>
        <dbReference type="Proteomes" id="UP000007801"/>
    </source>
</evidence>
<dbReference type="KEGG" id="dan:6498352"/>
<organism evidence="3 4">
    <name type="scientific">Drosophila ananassae</name>
    <name type="common">Fruit fly</name>
    <dbReference type="NCBI Taxonomy" id="7217"/>
    <lineage>
        <taxon>Eukaryota</taxon>
        <taxon>Metazoa</taxon>
        <taxon>Ecdysozoa</taxon>
        <taxon>Arthropoda</taxon>
        <taxon>Hexapoda</taxon>
        <taxon>Insecta</taxon>
        <taxon>Pterygota</taxon>
        <taxon>Neoptera</taxon>
        <taxon>Endopterygota</taxon>
        <taxon>Diptera</taxon>
        <taxon>Brachycera</taxon>
        <taxon>Muscomorpha</taxon>
        <taxon>Ephydroidea</taxon>
        <taxon>Drosophilidae</taxon>
        <taxon>Drosophila</taxon>
        <taxon>Sophophora</taxon>
    </lineage>
</organism>
<dbReference type="Proteomes" id="UP000007801">
    <property type="component" value="Unassembled WGS sequence"/>
</dbReference>
<reference evidence="3 4" key="1">
    <citation type="journal article" date="2007" name="Nature">
        <title>Evolution of genes and genomes on the Drosophila phylogeny.</title>
        <authorList>
            <consortium name="Drosophila 12 Genomes Consortium"/>
            <person name="Clark A.G."/>
            <person name="Eisen M.B."/>
            <person name="Smith D.R."/>
            <person name="Bergman C.M."/>
            <person name="Oliver B."/>
            <person name="Markow T.A."/>
            <person name="Kaufman T.C."/>
            <person name="Kellis M."/>
            <person name="Gelbart W."/>
            <person name="Iyer V.N."/>
            <person name="Pollard D.A."/>
            <person name="Sackton T.B."/>
            <person name="Larracuente A.M."/>
            <person name="Singh N.D."/>
            <person name="Abad J.P."/>
            <person name="Abt D.N."/>
            <person name="Adryan B."/>
            <person name="Aguade M."/>
            <person name="Akashi H."/>
            <person name="Anderson W.W."/>
            <person name="Aquadro C.F."/>
            <person name="Ardell D.H."/>
            <person name="Arguello R."/>
            <person name="Artieri C.G."/>
            <person name="Barbash D.A."/>
            <person name="Barker D."/>
            <person name="Barsanti P."/>
            <person name="Batterham P."/>
            <person name="Batzoglou S."/>
            <person name="Begun D."/>
            <person name="Bhutkar A."/>
            <person name="Blanco E."/>
            <person name="Bosak S.A."/>
            <person name="Bradley R.K."/>
            <person name="Brand A.D."/>
            <person name="Brent M.R."/>
            <person name="Brooks A.N."/>
            <person name="Brown R.H."/>
            <person name="Butlin R.K."/>
            <person name="Caggese C."/>
            <person name="Calvi B.R."/>
            <person name="Bernardo de Carvalho A."/>
            <person name="Caspi A."/>
            <person name="Castrezana S."/>
            <person name="Celniker S.E."/>
            <person name="Chang J.L."/>
            <person name="Chapple C."/>
            <person name="Chatterji S."/>
            <person name="Chinwalla A."/>
            <person name="Civetta A."/>
            <person name="Clifton S.W."/>
            <person name="Comeron J.M."/>
            <person name="Costello J.C."/>
            <person name="Coyne J.A."/>
            <person name="Daub J."/>
            <person name="David R.G."/>
            <person name="Delcher A.L."/>
            <person name="Delehaunty K."/>
            <person name="Do C.B."/>
            <person name="Ebling H."/>
            <person name="Edwards K."/>
            <person name="Eickbush T."/>
            <person name="Evans J.D."/>
            <person name="Filipski A."/>
            <person name="Findeiss S."/>
            <person name="Freyhult E."/>
            <person name="Fulton L."/>
            <person name="Fulton R."/>
            <person name="Garcia A.C."/>
            <person name="Gardiner A."/>
            <person name="Garfield D.A."/>
            <person name="Garvin B.E."/>
            <person name="Gibson G."/>
            <person name="Gilbert D."/>
            <person name="Gnerre S."/>
            <person name="Godfrey J."/>
            <person name="Good R."/>
            <person name="Gotea V."/>
            <person name="Gravely B."/>
            <person name="Greenberg A.J."/>
            <person name="Griffiths-Jones S."/>
            <person name="Gross S."/>
            <person name="Guigo R."/>
            <person name="Gustafson E.A."/>
            <person name="Haerty W."/>
            <person name="Hahn M.W."/>
            <person name="Halligan D.L."/>
            <person name="Halpern A.L."/>
            <person name="Halter G.M."/>
            <person name="Han M.V."/>
            <person name="Heger A."/>
            <person name="Hillier L."/>
            <person name="Hinrichs A.S."/>
            <person name="Holmes I."/>
            <person name="Hoskins R.A."/>
            <person name="Hubisz M.J."/>
            <person name="Hultmark D."/>
            <person name="Huntley M.A."/>
            <person name="Jaffe D.B."/>
            <person name="Jagadeeshan S."/>
            <person name="Jeck W.R."/>
            <person name="Johnson J."/>
            <person name="Jones C.D."/>
            <person name="Jordan W.C."/>
            <person name="Karpen G.H."/>
            <person name="Kataoka E."/>
            <person name="Keightley P.D."/>
            <person name="Kheradpour P."/>
            <person name="Kirkness E.F."/>
            <person name="Koerich L.B."/>
            <person name="Kristiansen K."/>
            <person name="Kudrna D."/>
            <person name="Kulathinal R.J."/>
            <person name="Kumar S."/>
            <person name="Kwok R."/>
            <person name="Lander E."/>
            <person name="Langley C.H."/>
            <person name="Lapoint R."/>
            <person name="Lazzaro B.P."/>
            <person name="Lee S.J."/>
            <person name="Levesque L."/>
            <person name="Li R."/>
            <person name="Lin C.F."/>
            <person name="Lin M.F."/>
            <person name="Lindblad-Toh K."/>
            <person name="Llopart A."/>
            <person name="Long M."/>
            <person name="Low L."/>
            <person name="Lozovsky E."/>
            <person name="Lu J."/>
            <person name="Luo M."/>
            <person name="Machado C.A."/>
            <person name="Makalowski W."/>
            <person name="Marzo M."/>
            <person name="Matsuda M."/>
            <person name="Matzkin L."/>
            <person name="McAllister B."/>
            <person name="McBride C.S."/>
            <person name="McKernan B."/>
            <person name="McKernan K."/>
            <person name="Mendez-Lago M."/>
            <person name="Minx P."/>
            <person name="Mollenhauer M.U."/>
            <person name="Montooth K."/>
            <person name="Mount S.M."/>
            <person name="Mu X."/>
            <person name="Myers E."/>
            <person name="Negre B."/>
            <person name="Newfeld S."/>
            <person name="Nielsen R."/>
            <person name="Noor M.A."/>
            <person name="O'Grady P."/>
            <person name="Pachter L."/>
            <person name="Papaceit M."/>
            <person name="Parisi M.J."/>
            <person name="Parisi M."/>
            <person name="Parts L."/>
            <person name="Pedersen J.S."/>
            <person name="Pesole G."/>
            <person name="Phillippy A.M."/>
            <person name="Ponting C.P."/>
            <person name="Pop M."/>
            <person name="Porcelli D."/>
            <person name="Powell J.R."/>
            <person name="Prohaska S."/>
            <person name="Pruitt K."/>
            <person name="Puig M."/>
            <person name="Quesneville H."/>
            <person name="Ram K.R."/>
            <person name="Rand D."/>
            <person name="Rasmussen M.D."/>
            <person name="Reed L.K."/>
            <person name="Reenan R."/>
            <person name="Reily A."/>
            <person name="Remington K.A."/>
            <person name="Rieger T.T."/>
            <person name="Ritchie M.G."/>
            <person name="Robin C."/>
            <person name="Rogers Y.H."/>
            <person name="Rohde C."/>
            <person name="Rozas J."/>
            <person name="Rubenfield M.J."/>
            <person name="Ruiz A."/>
            <person name="Russo S."/>
            <person name="Salzberg S.L."/>
            <person name="Sanchez-Gracia A."/>
            <person name="Saranga D.J."/>
            <person name="Sato H."/>
            <person name="Schaeffer S.W."/>
            <person name="Schatz M.C."/>
            <person name="Schlenke T."/>
            <person name="Schwartz R."/>
            <person name="Segarra C."/>
            <person name="Singh R.S."/>
            <person name="Sirot L."/>
            <person name="Sirota M."/>
            <person name="Sisneros N.B."/>
            <person name="Smith C.D."/>
            <person name="Smith T.F."/>
            <person name="Spieth J."/>
            <person name="Stage D.E."/>
            <person name="Stark A."/>
            <person name="Stephan W."/>
            <person name="Strausberg R.L."/>
            <person name="Strempel S."/>
            <person name="Sturgill D."/>
            <person name="Sutton G."/>
            <person name="Sutton G.G."/>
            <person name="Tao W."/>
            <person name="Teichmann S."/>
            <person name="Tobari Y.N."/>
            <person name="Tomimura Y."/>
            <person name="Tsolas J.M."/>
            <person name="Valente V.L."/>
            <person name="Venter E."/>
            <person name="Venter J.C."/>
            <person name="Vicario S."/>
            <person name="Vieira F.G."/>
            <person name="Vilella A.J."/>
            <person name="Villasante A."/>
            <person name="Walenz B."/>
            <person name="Wang J."/>
            <person name="Wasserman M."/>
            <person name="Watts T."/>
            <person name="Wilson D."/>
            <person name="Wilson R.K."/>
            <person name="Wing R.A."/>
            <person name="Wolfner M.F."/>
            <person name="Wong A."/>
            <person name="Wong G.K."/>
            <person name="Wu C.I."/>
            <person name="Wu G."/>
            <person name="Yamamoto D."/>
            <person name="Yang H.P."/>
            <person name="Yang S.P."/>
            <person name="Yorke J.A."/>
            <person name="Yoshida K."/>
            <person name="Zdobnov E."/>
            <person name="Zhang P."/>
            <person name="Zhang Y."/>
            <person name="Zimin A.V."/>
            <person name="Baldwin J."/>
            <person name="Abdouelleil A."/>
            <person name="Abdulkadir J."/>
            <person name="Abebe A."/>
            <person name="Abera B."/>
            <person name="Abreu J."/>
            <person name="Acer S.C."/>
            <person name="Aftuck L."/>
            <person name="Alexander A."/>
            <person name="An P."/>
            <person name="Anderson E."/>
            <person name="Anderson S."/>
            <person name="Arachi H."/>
            <person name="Azer M."/>
            <person name="Bachantsang P."/>
            <person name="Barry A."/>
            <person name="Bayul T."/>
            <person name="Berlin A."/>
            <person name="Bessette D."/>
            <person name="Bloom T."/>
            <person name="Blye J."/>
            <person name="Boguslavskiy L."/>
            <person name="Bonnet C."/>
            <person name="Boukhgalter B."/>
            <person name="Bourzgui I."/>
            <person name="Brown A."/>
            <person name="Cahill P."/>
            <person name="Channer S."/>
            <person name="Cheshatsang Y."/>
            <person name="Chuda L."/>
            <person name="Citroen M."/>
            <person name="Collymore A."/>
            <person name="Cooke P."/>
            <person name="Costello M."/>
            <person name="D'Aco K."/>
            <person name="Daza R."/>
            <person name="De Haan G."/>
            <person name="DeGray S."/>
            <person name="DeMaso C."/>
            <person name="Dhargay N."/>
            <person name="Dooley K."/>
            <person name="Dooley E."/>
            <person name="Doricent M."/>
            <person name="Dorje P."/>
            <person name="Dorjee K."/>
            <person name="Dupes A."/>
            <person name="Elong R."/>
            <person name="Falk J."/>
            <person name="Farina A."/>
            <person name="Faro S."/>
            <person name="Ferguson D."/>
            <person name="Fisher S."/>
            <person name="Foley C.D."/>
            <person name="Franke A."/>
            <person name="Friedrich D."/>
            <person name="Gadbois L."/>
            <person name="Gearin G."/>
            <person name="Gearin C.R."/>
            <person name="Giannoukos G."/>
            <person name="Goode T."/>
            <person name="Graham J."/>
            <person name="Grandbois E."/>
            <person name="Grewal S."/>
            <person name="Gyaltsen K."/>
            <person name="Hafez N."/>
            <person name="Hagos B."/>
            <person name="Hall J."/>
            <person name="Henson C."/>
            <person name="Hollinger A."/>
            <person name="Honan T."/>
            <person name="Huard M.D."/>
            <person name="Hughes L."/>
            <person name="Hurhula B."/>
            <person name="Husby M.E."/>
            <person name="Kamat A."/>
            <person name="Kanga B."/>
            <person name="Kashin S."/>
            <person name="Khazanovich D."/>
            <person name="Kisner P."/>
            <person name="Lance K."/>
            <person name="Lara M."/>
            <person name="Lee W."/>
            <person name="Lennon N."/>
            <person name="Letendre F."/>
            <person name="LeVine R."/>
            <person name="Lipovsky A."/>
            <person name="Liu X."/>
            <person name="Liu J."/>
            <person name="Liu S."/>
            <person name="Lokyitsang T."/>
            <person name="Lokyitsang Y."/>
            <person name="Lubonja R."/>
            <person name="Lui A."/>
            <person name="MacDonald P."/>
            <person name="Magnisalis V."/>
            <person name="Maru K."/>
            <person name="Matthews C."/>
            <person name="McCusker W."/>
            <person name="McDonough S."/>
            <person name="Mehta T."/>
            <person name="Meldrim J."/>
            <person name="Meneus L."/>
            <person name="Mihai O."/>
            <person name="Mihalev A."/>
            <person name="Mihova T."/>
            <person name="Mittelman R."/>
            <person name="Mlenga V."/>
            <person name="Montmayeur A."/>
            <person name="Mulrain L."/>
            <person name="Navidi A."/>
            <person name="Naylor J."/>
            <person name="Negash T."/>
            <person name="Nguyen T."/>
            <person name="Nguyen N."/>
            <person name="Nicol R."/>
            <person name="Norbu C."/>
            <person name="Norbu N."/>
            <person name="Novod N."/>
            <person name="O'Neill B."/>
            <person name="Osman S."/>
            <person name="Markiewicz E."/>
            <person name="Oyono O.L."/>
            <person name="Patti C."/>
            <person name="Phunkhang P."/>
            <person name="Pierre F."/>
            <person name="Priest M."/>
            <person name="Raghuraman S."/>
            <person name="Rege F."/>
            <person name="Reyes R."/>
            <person name="Rise C."/>
            <person name="Rogov P."/>
            <person name="Ross K."/>
            <person name="Ryan E."/>
            <person name="Settipalli S."/>
            <person name="Shea T."/>
            <person name="Sherpa N."/>
            <person name="Shi L."/>
            <person name="Shih D."/>
            <person name="Sparrow T."/>
            <person name="Spaulding J."/>
            <person name="Stalker J."/>
            <person name="Stange-Thomann N."/>
            <person name="Stavropoulos S."/>
            <person name="Stone C."/>
            <person name="Strader C."/>
            <person name="Tesfaye S."/>
            <person name="Thomson T."/>
            <person name="Thoulutsang Y."/>
            <person name="Thoulutsang D."/>
            <person name="Topham K."/>
            <person name="Topping I."/>
            <person name="Tsamla T."/>
            <person name="Vassiliev H."/>
            <person name="Vo A."/>
            <person name="Wangchuk T."/>
            <person name="Wangdi T."/>
            <person name="Weiand M."/>
            <person name="Wilkinson J."/>
            <person name="Wilson A."/>
            <person name="Yadav S."/>
            <person name="Young G."/>
            <person name="Yu Q."/>
            <person name="Zembek L."/>
            <person name="Zhong D."/>
            <person name="Zimmer A."/>
            <person name="Zwirko Z."/>
            <person name="Jaffe D.B."/>
            <person name="Alvarez P."/>
            <person name="Brockman W."/>
            <person name="Butler J."/>
            <person name="Chin C."/>
            <person name="Gnerre S."/>
            <person name="Grabherr M."/>
            <person name="Kleber M."/>
            <person name="Mauceli E."/>
            <person name="MacCallum I."/>
        </authorList>
    </citation>
    <scope>NUCLEOTIDE SEQUENCE [LARGE SCALE GENOMIC DNA]</scope>
    <source>
        <strain evidence="4">Tucson 14024-0371.13</strain>
    </source>
</reference>
<feature type="region of interest" description="Disordered" evidence="1">
    <location>
        <begin position="326"/>
        <end position="350"/>
    </location>
</feature>
<feature type="transmembrane region" description="Helical" evidence="2">
    <location>
        <begin position="595"/>
        <end position="619"/>
    </location>
</feature>
<name>B3MM03_DROAN</name>
<gene>
    <name evidence="3" type="primary">Dana\GF15544</name>
    <name evidence="3" type="synonym">dana_GLEANR_16310</name>
    <name evidence="3" type="ORF">GF15544</name>
</gene>
<keyword evidence="2" id="KW-1133">Transmembrane helix</keyword>
<accession>B3MM03</accession>
<dbReference type="AlphaFoldDB" id="B3MM03"/>
<proteinExistence type="predicted"/>
<feature type="region of interest" description="Disordered" evidence="1">
    <location>
        <begin position="181"/>
        <end position="223"/>
    </location>
</feature>
<feature type="region of interest" description="Disordered" evidence="1">
    <location>
        <begin position="124"/>
        <end position="165"/>
    </location>
</feature>
<keyword evidence="2" id="KW-0812">Transmembrane</keyword>
<dbReference type="GeneID" id="6498352"/>
<evidence type="ECO:0000256" key="1">
    <source>
        <dbReference type="SAM" id="MobiDB-lite"/>
    </source>
</evidence>
<dbReference type="EMBL" id="CH902620">
    <property type="protein sequence ID" value="EDV31831.1"/>
    <property type="molecule type" value="Genomic_DNA"/>
</dbReference>
<dbReference type="InParanoid" id="B3MM03"/>
<dbReference type="HOGENOM" id="CLU_422287_0_0_1"/>